<dbReference type="Gene3D" id="3.40.50.300">
    <property type="entry name" value="P-loop containing nucleotide triphosphate hydrolases"/>
    <property type="match status" value="2"/>
</dbReference>
<dbReference type="SUPFAM" id="SSF117916">
    <property type="entry name" value="Fe-S cluster assembly (FSCA) domain-like"/>
    <property type="match status" value="1"/>
</dbReference>
<keyword evidence="2 5" id="KW-0067">ATP-binding</keyword>
<protein>
    <submittedName>
        <fullName evidence="5">ATP-binding Mrp/Nbp35 family protein</fullName>
    </submittedName>
</protein>
<accession>A0ABQ7J503</accession>
<evidence type="ECO:0000256" key="3">
    <source>
        <dbReference type="SAM" id="MobiDB-lite"/>
    </source>
</evidence>
<feature type="compositionally biased region" description="Polar residues" evidence="3">
    <location>
        <begin position="214"/>
        <end position="256"/>
    </location>
</feature>
<feature type="region of interest" description="Disordered" evidence="3">
    <location>
        <begin position="213"/>
        <end position="259"/>
    </location>
</feature>
<dbReference type="PANTHER" id="PTHR42961">
    <property type="entry name" value="IRON-SULFUR PROTEIN NUBPL"/>
    <property type="match status" value="1"/>
</dbReference>
<dbReference type="Gene3D" id="3.30.300.130">
    <property type="entry name" value="Fe-S cluster assembly (FSCA)"/>
    <property type="match status" value="1"/>
</dbReference>
<name>A0ABQ7J503_9APIC</name>
<dbReference type="GO" id="GO:0005524">
    <property type="term" value="F:ATP binding"/>
    <property type="evidence" value="ECO:0007669"/>
    <property type="project" value="UniProtKB-KW"/>
</dbReference>
<dbReference type="Proteomes" id="UP000823046">
    <property type="component" value="Unassembled WGS sequence"/>
</dbReference>
<keyword evidence="1" id="KW-0547">Nucleotide-binding</keyword>
<sequence length="382" mass="41638">MDENWLEDVEETEFGYSAASDLEKFPRMSELLSAVLRKLRLIIDPDLRKDIVSLQFIKNLSISYELGDVAFDLCLTTPACPIKSEFVSLCEKRVKELPWVKSVRPNVCFPPATSPSTATSSPFDRISYILAVSSCKGGVGKSSVAVNLAFMLRFLGAKVGLVDADVYGPSLPVLLPLEESFVYFKTRLPQSDISASKSGTTDHPDLELPIGIQSKGNPSTESMHNSTQGLKNLHHTSSGSHTIRGNLRSQTKNSSAKMGPPHSIALHLCEYIQDLSSKTDARNTSFKKKEEDEVLGMIPLEHLGVKLMSCGYLKQKGTQGYTGIRGPLASGLVTQMISGTLWEDLDYLIIDLPPGTGDIHLTLGQSIPLTAAIVVTTPQSLR</sequence>
<dbReference type="PROSITE" id="PS01215">
    <property type="entry name" value="MRP"/>
    <property type="match status" value="1"/>
</dbReference>
<evidence type="ECO:0000259" key="4">
    <source>
        <dbReference type="Pfam" id="PF01883"/>
    </source>
</evidence>
<gene>
    <name evidence="5" type="ORF">IE077_001806</name>
</gene>
<reference evidence="5 6" key="1">
    <citation type="journal article" date="2020" name="bioRxiv">
        <title>Metabolic contributions of an alphaproteobacterial endosymbiont in the apicomplexan Cardiosporidium cionae.</title>
        <authorList>
            <person name="Hunter E.S."/>
            <person name="Paight C.J."/>
            <person name="Lane C.E."/>
        </authorList>
    </citation>
    <scope>NUCLEOTIDE SEQUENCE [LARGE SCALE GENOMIC DNA]</scope>
    <source>
        <strain evidence="5">ESH_2018</strain>
    </source>
</reference>
<dbReference type="InterPro" id="IPR044304">
    <property type="entry name" value="NUBPL-like"/>
</dbReference>
<evidence type="ECO:0000313" key="5">
    <source>
        <dbReference type="EMBL" id="KAF8819051.1"/>
    </source>
</evidence>
<proteinExistence type="predicted"/>
<dbReference type="InterPro" id="IPR034904">
    <property type="entry name" value="FSCA_dom_sf"/>
</dbReference>
<dbReference type="Pfam" id="PF10609">
    <property type="entry name" value="ParA"/>
    <property type="match status" value="2"/>
</dbReference>
<evidence type="ECO:0000256" key="1">
    <source>
        <dbReference type="ARBA" id="ARBA00022741"/>
    </source>
</evidence>
<dbReference type="InterPro" id="IPR033756">
    <property type="entry name" value="YlxH/NBP35"/>
</dbReference>
<keyword evidence="6" id="KW-1185">Reference proteome</keyword>
<organism evidence="5 6">
    <name type="scientific">Cardiosporidium cionae</name>
    <dbReference type="NCBI Taxonomy" id="476202"/>
    <lineage>
        <taxon>Eukaryota</taxon>
        <taxon>Sar</taxon>
        <taxon>Alveolata</taxon>
        <taxon>Apicomplexa</taxon>
        <taxon>Aconoidasida</taxon>
        <taxon>Nephromycida</taxon>
        <taxon>Cardiosporidium</taxon>
    </lineage>
</organism>
<dbReference type="EMBL" id="JADAQX010001002">
    <property type="protein sequence ID" value="KAF8819051.1"/>
    <property type="molecule type" value="Genomic_DNA"/>
</dbReference>
<dbReference type="InterPro" id="IPR002744">
    <property type="entry name" value="MIP18-like"/>
</dbReference>
<dbReference type="InterPro" id="IPR000808">
    <property type="entry name" value="Mrp-like_CS"/>
</dbReference>
<dbReference type="Pfam" id="PF01883">
    <property type="entry name" value="FeS_assembly_P"/>
    <property type="match status" value="1"/>
</dbReference>
<feature type="domain" description="MIP18 family-like" evidence="4">
    <location>
        <begin position="34"/>
        <end position="103"/>
    </location>
</feature>
<dbReference type="InterPro" id="IPR027417">
    <property type="entry name" value="P-loop_NTPase"/>
</dbReference>
<comment type="caution">
    <text evidence="5">The sequence shown here is derived from an EMBL/GenBank/DDBJ whole genome shotgun (WGS) entry which is preliminary data.</text>
</comment>
<dbReference type="SUPFAM" id="SSF52540">
    <property type="entry name" value="P-loop containing nucleoside triphosphate hydrolases"/>
    <property type="match status" value="1"/>
</dbReference>
<evidence type="ECO:0000313" key="6">
    <source>
        <dbReference type="Proteomes" id="UP000823046"/>
    </source>
</evidence>
<dbReference type="PANTHER" id="PTHR42961:SF2">
    <property type="entry name" value="IRON-SULFUR PROTEIN NUBPL"/>
    <property type="match status" value="1"/>
</dbReference>
<evidence type="ECO:0000256" key="2">
    <source>
        <dbReference type="ARBA" id="ARBA00022840"/>
    </source>
</evidence>